<proteinExistence type="predicted"/>
<sequence length="58" mass="6710">MIKGSLAILIMVLVLQSIEWISQQYYWVETKGALKTFQDVASDIKPELSQHLLFIENE</sequence>
<name>A0A1W1DIZ4_9ZZZZ</name>
<protein>
    <submittedName>
        <fullName evidence="1">Uncharacterized protein</fullName>
    </submittedName>
</protein>
<dbReference type="EMBL" id="FPHV01000052">
    <property type="protein sequence ID" value="SFV81175.1"/>
    <property type="molecule type" value="Genomic_DNA"/>
</dbReference>
<accession>A0A1W1DIZ4</accession>
<dbReference type="AlphaFoldDB" id="A0A1W1DIZ4"/>
<reference evidence="1" key="1">
    <citation type="submission" date="2016-10" db="EMBL/GenBank/DDBJ databases">
        <authorList>
            <person name="de Groot N.N."/>
        </authorList>
    </citation>
    <scope>NUCLEOTIDE SEQUENCE</scope>
</reference>
<evidence type="ECO:0000313" key="1">
    <source>
        <dbReference type="EMBL" id="SFV81175.1"/>
    </source>
</evidence>
<gene>
    <name evidence="1" type="ORF">MNB_SUP05-6-987</name>
</gene>
<organism evidence="1">
    <name type="scientific">hydrothermal vent metagenome</name>
    <dbReference type="NCBI Taxonomy" id="652676"/>
    <lineage>
        <taxon>unclassified sequences</taxon>
        <taxon>metagenomes</taxon>
        <taxon>ecological metagenomes</taxon>
    </lineage>
</organism>